<dbReference type="GO" id="GO:0016020">
    <property type="term" value="C:membrane"/>
    <property type="evidence" value="ECO:0007669"/>
    <property type="project" value="UniProtKB-SubCell"/>
</dbReference>
<feature type="domain" description="AMP-binding enzyme C-terminal" evidence="10">
    <location>
        <begin position="491"/>
        <end position="566"/>
    </location>
</feature>
<evidence type="ECO:0000259" key="10">
    <source>
        <dbReference type="Pfam" id="PF13193"/>
    </source>
</evidence>
<dbReference type="Pfam" id="PF00501">
    <property type="entry name" value="AMP-binding"/>
    <property type="match status" value="1"/>
</dbReference>
<protein>
    <recommendedName>
        <fullName evidence="7">Long-chain-fatty-acid--CoA ligase</fullName>
        <ecNumber evidence="6">6.2.1.3</ecNumber>
    </recommendedName>
    <alternativeName>
        <fullName evidence="8">Long-chain acyl-CoA synthetase</fullName>
    </alternativeName>
</protein>
<keyword evidence="5" id="KW-0472">Membrane</keyword>
<dbReference type="InterPro" id="IPR050237">
    <property type="entry name" value="ATP-dep_AMP-bd_enzyme"/>
</dbReference>
<dbReference type="InterPro" id="IPR042099">
    <property type="entry name" value="ANL_N_sf"/>
</dbReference>
<evidence type="ECO:0000259" key="9">
    <source>
        <dbReference type="Pfam" id="PF00501"/>
    </source>
</evidence>
<evidence type="ECO:0000256" key="7">
    <source>
        <dbReference type="ARBA" id="ARBA00039545"/>
    </source>
</evidence>
<comment type="pathway">
    <text evidence="2">Lipid metabolism; fatty acid beta-oxidation.</text>
</comment>
<dbReference type="Gene3D" id="3.30.300.30">
    <property type="match status" value="1"/>
</dbReference>
<dbReference type="PANTHER" id="PTHR43767:SF8">
    <property type="entry name" value="LONG-CHAIN-FATTY-ACID--COA LIGASE"/>
    <property type="match status" value="1"/>
</dbReference>
<reference evidence="11 12" key="1">
    <citation type="submission" date="2016-10" db="EMBL/GenBank/DDBJ databases">
        <authorList>
            <person name="de Groot N.N."/>
        </authorList>
    </citation>
    <scope>NUCLEOTIDE SEQUENCE [LARGE SCALE GENOMIC DNA]</scope>
    <source>
        <strain evidence="11 12">LMG 23650</strain>
    </source>
</reference>
<dbReference type="InterPro" id="IPR025110">
    <property type="entry name" value="AMP-bd_C"/>
</dbReference>
<comment type="similarity">
    <text evidence="3">Belongs to the ATP-dependent AMP-binding enzyme family.</text>
</comment>
<evidence type="ECO:0000256" key="6">
    <source>
        <dbReference type="ARBA" id="ARBA00026121"/>
    </source>
</evidence>
<dbReference type="InterPro" id="IPR045851">
    <property type="entry name" value="AMP-bd_C_sf"/>
</dbReference>
<gene>
    <name evidence="11" type="ORF">SAMN05192543_101621</name>
</gene>
<sequence>MILSASMVDHAWRITGTPLPVGLYIEERREQRLNSRHWVASYGDIPSEIDADAYPSVTHMLEGAMRRFADLPAFRSFGNTLTYADIDRLSRDFAAYLQGTLGIKKGDRVAVMTPNLLAFPIAFLGIIRAGAVQVNVNPLYTPRELEHQLKDAGVETIVVFTGSTSVIAEVKDKVGLKTILTVGPGDGTSANLPAPPVDARLTTTIAFRDALAAGAALPFKPVDTTGNDLLFLQYTGGTTGLSKGAALTHRNLVANTEQFKVFMPGAMRPGQEVIVTALPLYHIFALMVNFITFFSIGADNWLVANPRDPNELIGALRDSRMTCIMGVNTLYNALVMHPGLKDIDFSQLRLSGGGGAAIIATTSARWQEITGSFIREGYGLSETSPVLSFNPVFIDAFNGTAGLPLPSTDIKLLRADGSEAALGESGEICAKGPQVMSGYWNQPEANRAAFTADGYFRTGDIGVFDPQGFLKIVDRVKDMIIVSGFNVYPNEVEAVAAACPGVAECACVGEPNEKTGEAVRLFVVRSSGSELTGEQVIEYCRGELAAYKIPKFVTFVDALPKSTVGKILRRELRHTS</sequence>
<dbReference type="Gene3D" id="3.40.50.12780">
    <property type="entry name" value="N-terminal domain of ligase-like"/>
    <property type="match status" value="1"/>
</dbReference>
<keyword evidence="4" id="KW-0436">Ligase</keyword>
<dbReference type="CDD" id="cd05936">
    <property type="entry name" value="FC-FACS_FadD_like"/>
    <property type="match status" value="1"/>
</dbReference>
<evidence type="ECO:0000256" key="3">
    <source>
        <dbReference type="ARBA" id="ARBA00006432"/>
    </source>
</evidence>
<dbReference type="FunFam" id="3.40.50.12780:FF:000003">
    <property type="entry name" value="Long-chain-fatty-acid--CoA ligase FadD"/>
    <property type="match status" value="1"/>
</dbReference>
<evidence type="ECO:0000313" key="11">
    <source>
        <dbReference type="EMBL" id="SFH92435.1"/>
    </source>
</evidence>
<dbReference type="STRING" id="420953.SAMN05192543_101621"/>
<name>A0A1I3E0G1_9BURK</name>
<evidence type="ECO:0000256" key="5">
    <source>
        <dbReference type="ARBA" id="ARBA00023136"/>
    </source>
</evidence>
<evidence type="ECO:0000256" key="4">
    <source>
        <dbReference type="ARBA" id="ARBA00022598"/>
    </source>
</evidence>
<evidence type="ECO:0000313" key="12">
    <source>
        <dbReference type="Proteomes" id="UP000199548"/>
    </source>
</evidence>
<dbReference type="GO" id="GO:0004467">
    <property type="term" value="F:long-chain fatty acid-CoA ligase activity"/>
    <property type="evidence" value="ECO:0007669"/>
    <property type="project" value="UniProtKB-EC"/>
</dbReference>
<dbReference type="AlphaFoldDB" id="A0A1I3E0G1"/>
<evidence type="ECO:0000256" key="1">
    <source>
        <dbReference type="ARBA" id="ARBA00004170"/>
    </source>
</evidence>
<dbReference type="Proteomes" id="UP000199548">
    <property type="component" value="Unassembled WGS sequence"/>
</dbReference>
<dbReference type="SUPFAM" id="SSF56801">
    <property type="entry name" value="Acetyl-CoA synthetase-like"/>
    <property type="match status" value="1"/>
</dbReference>
<accession>A0A1I3E0G1</accession>
<dbReference type="PANTHER" id="PTHR43767">
    <property type="entry name" value="LONG-CHAIN-FATTY-ACID--COA LIGASE"/>
    <property type="match status" value="1"/>
</dbReference>
<evidence type="ECO:0000256" key="2">
    <source>
        <dbReference type="ARBA" id="ARBA00005005"/>
    </source>
</evidence>
<proteinExistence type="inferred from homology"/>
<feature type="domain" description="AMP-dependent synthetase/ligase" evidence="9">
    <location>
        <begin position="64"/>
        <end position="440"/>
    </location>
</feature>
<dbReference type="InterPro" id="IPR000873">
    <property type="entry name" value="AMP-dep_synth/lig_dom"/>
</dbReference>
<dbReference type="PROSITE" id="PS00455">
    <property type="entry name" value="AMP_BINDING"/>
    <property type="match status" value="1"/>
</dbReference>
<dbReference type="InterPro" id="IPR020845">
    <property type="entry name" value="AMP-binding_CS"/>
</dbReference>
<evidence type="ECO:0000256" key="8">
    <source>
        <dbReference type="ARBA" id="ARBA00042773"/>
    </source>
</evidence>
<keyword evidence="12" id="KW-1185">Reference proteome</keyword>
<comment type="subcellular location">
    <subcellularLocation>
        <location evidence="1">Membrane</location>
        <topology evidence="1">Peripheral membrane protein</topology>
    </subcellularLocation>
</comment>
<organism evidence="11 12">
    <name type="scientific">Paraburkholderia megapolitana</name>
    <dbReference type="NCBI Taxonomy" id="420953"/>
    <lineage>
        <taxon>Bacteria</taxon>
        <taxon>Pseudomonadati</taxon>
        <taxon>Pseudomonadota</taxon>
        <taxon>Betaproteobacteria</taxon>
        <taxon>Burkholderiales</taxon>
        <taxon>Burkholderiaceae</taxon>
        <taxon>Paraburkholderia</taxon>
    </lineage>
</organism>
<dbReference type="Pfam" id="PF13193">
    <property type="entry name" value="AMP-binding_C"/>
    <property type="match status" value="1"/>
</dbReference>
<dbReference type="EC" id="6.2.1.3" evidence="6"/>
<dbReference type="EMBL" id="FOQU01000001">
    <property type="protein sequence ID" value="SFH92435.1"/>
    <property type="molecule type" value="Genomic_DNA"/>
</dbReference>